<name>A0A561C4U2_9BURK</name>
<dbReference type="EMBL" id="VIVL01000004">
    <property type="protein sequence ID" value="TWD86195.1"/>
    <property type="molecule type" value="Genomic_DNA"/>
</dbReference>
<gene>
    <name evidence="1" type="ORF">FB547_104137</name>
</gene>
<reference evidence="1 2" key="1">
    <citation type="submission" date="2019-06" db="EMBL/GenBank/DDBJ databases">
        <title>Sorghum-associated microbial communities from plants grown in Nebraska, USA.</title>
        <authorList>
            <person name="Schachtman D."/>
        </authorList>
    </citation>
    <scope>NUCLEOTIDE SEQUENCE [LARGE SCALE GENOMIC DNA]</scope>
    <source>
        <strain evidence="1 2">T529</strain>
    </source>
</reference>
<evidence type="ECO:0000313" key="1">
    <source>
        <dbReference type="EMBL" id="TWD86195.1"/>
    </source>
</evidence>
<evidence type="ECO:0008006" key="3">
    <source>
        <dbReference type="Google" id="ProtNLM"/>
    </source>
</evidence>
<proteinExistence type="predicted"/>
<organism evidence="1 2">
    <name type="scientific">Variovorax beijingensis</name>
    <dbReference type="NCBI Taxonomy" id="2496117"/>
    <lineage>
        <taxon>Bacteria</taxon>
        <taxon>Pseudomonadati</taxon>
        <taxon>Pseudomonadota</taxon>
        <taxon>Betaproteobacteria</taxon>
        <taxon>Burkholderiales</taxon>
        <taxon>Comamonadaceae</taxon>
        <taxon>Variovorax</taxon>
    </lineage>
</organism>
<sequence length="82" mass="9444">MKKPTTQPHVQYHKDGSVWARGQKTPEGVLTGYWEWFRSDGTRMRSGHFENGEQTGEWTTYDKEGAVYKVTRMKPKKPPTGA</sequence>
<comment type="caution">
    <text evidence="1">The sequence shown here is derived from an EMBL/GenBank/DDBJ whole genome shotgun (WGS) entry which is preliminary data.</text>
</comment>
<accession>A0A561C4U2</accession>
<dbReference type="AlphaFoldDB" id="A0A561C4U2"/>
<dbReference type="Gene3D" id="3.90.930.1">
    <property type="match status" value="1"/>
</dbReference>
<evidence type="ECO:0000313" key="2">
    <source>
        <dbReference type="Proteomes" id="UP000319722"/>
    </source>
</evidence>
<dbReference type="RefSeq" id="WP_145743258.1">
    <property type="nucleotide sequence ID" value="NZ_VIVL01000004.1"/>
</dbReference>
<protein>
    <recommendedName>
        <fullName evidence="3">MORN repeat protein</fullName>
    </recommendedName>
</protein>
<dbReference type="Proteomes" id="UP000319722">
    <property type="component" value="Unassembled WGS sequence"/>
</dbReference>
<dbReference type="SUPFAM" id="SSF82185">
    <property type="entry name" value="Histone H3 K4-specific methyltransferase SET7/9 N-terminal domain"/>
    <property type="match status" value="1"/>
</dbReference>
<dbReference type="OrthoDB" id="8854536at2"/>